<dbReference type="AlphaFoldDB" id="A0AAD7T0W1"/>
<name>A0AAD7T0W1_9TELE</name>
<accession>A0AAD7T0W1</accession>
<proteinExistence type="predicted"/>
<keyword evidence="2" id="KW-1185">Reference proteome</keyword>
<gene>
    <name evidence="1" type="ORF">AAFF_G00144470</name>
</gene>
<evidence type="ECO:0000313" key="1">
    <source>
        <dbReference type="EMBL" id="KAJ8412180.1"/>
    </source>
</evidence>
<dbReference type="Proteomes" id="UP001221898">
    <property type="component" value="Unassembled WGS sequence"/>
</dbReference>
<organism evidence="1 2">
    <name type="scientific">Aldrovandia affinis</name>
    <dbReference type="NCBI Taxonomy" id="143900"/>
    <lineage>
        <taxon>Eukaryota</taxon>
        <taxon>Metazoa</taxon>
        <taxon>Chordata</taxon>
        <taxon>Craniata</taxon>
        <taxon>Vertebrata</taxon>
        <taxon>Euteleostomi</taxon>
        <taxon>Actinopterygii</taxon>
        <taxon>Neopterygii</taxon>
        <taxon>Teleostei</taxon>
        <taxon>Notacanthiformes</taxon>
        <taxon>Halosauridae</taxon>
        <taxon>Aldrovandia</taxon>
    </lineage>
</organism>
<sequence>MGANRMCLAFLGTLFEGIDLNFTGSNGCRVALCRRWDPLERGDGGTGGGAVHSVNLSCRLDEALRIGGTNEREQKNKSLSTSPD</sequence>
<protein>
    <submittedName>
        <fullName evidence="1">Uncharacterized protein</fullName>
    </submittedName>
</protein>
<dbReference type="EMBL" id="JAINUG010000020">
    <property type="protein sequence ID" value="KAJ8412180.1"/>
    <property type="molecule type" value="Genomic_DNA"/>
</dbReference>
<evidence type="ECO:0000313" key="2">
    <source>
        <dbReference type="Proteomes" id="UP001221898"/>
    </source>
</evidence>
<comment type="caution">
    <text evidence="1">The sequence shown here is derived from an EMBL/GenBank/DDBJ whole genome shotgun (WGS) entry which is preliminary data.</text>
</comment>
<reference evidence="1" key="1">
    <citation type="journal article" date="2023" name="Science">
        <title>Genome structures resolve the early diversification of teleost fishes.</title>
        <authorList>
            <person name="Parey E."/>
            <person name="Louis A."/>
            <person name="Montfort J."/>
            <person name="Bouchez O."/>
            <person name="Roques C."/>
            <person name="Iampietro C."/>
            <person name="Lluch J."/>
            <person name="Castinel A."/>
            <person name="Donnadieu C."/>
            <person name="Desvignes T."/>
            <person name="Floi Bucao C."/>
            <person name="Jouanno E."/>
            <person name="Wen M."/>
            <person name="Mejri S."/>
            <person name="Dirks R."/>
            <person name="Jansen H."/>
            <person name="Henkel C."/>
            <person name="Chen W.J."/>
            <person name="Zahm M."/>
            <person name="Cabau C."/>
            <person name="Klopp C."/>
            <person name="Thompson A.W."/>
            <person name="Robinson-Rechavi M."/>
            <person name="Braasch I."/>
            <person name="Lecointre G."/>
            <person name="Bobe J."/>
            <person name="Postlethwait J.H."/>
            <person name="Berthelot C."/>
            <person name="Roest Crollius H."/>
            <person name="Guiguen Y."/>
        </authorList>
    </citation>
    <scope>NUCLEOTIDE SEQUENCE</scope>
    <source>
        <strain evidence="1">NC1722</strain>
    </source>
</reference>